<dbReference type="InterPro" id="IPR011009">
    <property type="entry name" value="Kinase-like_dom_sf"/>
</dbReference>
<dbReference type="Proteomes" id="UP000663843">
    <property type="component" value="Unassembled WGS sequence"/>
</dbReference>
<dbReference type="PRINTS" id="PR00320">
    <property type="entry name" value="GPROTEINBRPT"/>
</dbReference>
<dbReference type="Gene3D" id="2.130.10.10">
    <property type="entry name" value="YVTN repeat-like/Quinoprotein amine dehydrogenase"/>
    <property type="match status" value="3"/>
</dbReference>
<accession>A0A8H3HGY7</accession>
<dbReference type="CDD" id="cd00200">
    <property type="entry name" value="WD40"/>
    <property type="match status" value="1"/>
</dbReference>
<dbReference type="PANTHER" id="PTHR19848">
    <property type="entry name" value="WD40 REPEAT PROTEIN"/>
    <property type="match status" value="1"/>
</dbReference>
<proteinExistence type="predicted"/>
<dbReference type="SUPFAM" id="SSF56112">
    <property type="entry name" value="Protein kinase-like (PK-like)"/>
    <property type="match status" value="1"/>
</dbReference>
<dbReference type="Gene3D" id="1.10.510.10">
    <property type="entry name" value="Transferase(Phosphotransferase) domain 1"/>
    <property type="match status" value="1"/>
</dbReference>
<reference evidence="5" key="1">
    <citation type="submission" date="2021-01" db="EMBL/GenBank/DDBJ databases">
        <authorList>
            <person name="Kaushik A."/>
        </authorList>
    </citation>
    <scope>NUCLEOTIDE SEQUENCE</scope>
    <source>
        <strain evidence="5">AG2-2IIIB</strain>
    </source>
</reference>
<dbReference type="InterPro" id="IPR019775">
    <property type="entry name" value="WD40_repeat_CS"/>
</dbReference>
<dbReference type="InterPro" id="IPR000719">
    <property type="entry name" value="Prot_kinase_dom"/>
</dbReference>
<dbReference type="PROSITE" id="PS50082">
    <property type="entry name" value="WD_REPEATS_2"/>
    <property type="match status" value="5"/>
</dbReference>
<gene>
    <name evidence="5" type="ORF">RDB_LOCUS147061</name>
</gene>
<protein>
    <recommendedName>
        <fullName evidence="4">Protein kinase domain-containing protein</fullName>
    </recommendedName>
</protein>
<evidence type="ECO:0000256" key="3">
    <source>
        <dbReference type="PROSITE-ProRule" id="PRU00221"/>
    </source>
</evidence>
<dbReference type="InterPro" id="IPR011047">
    <property type="entry name" value="Quinoprotein_ADH-like_sf"/>
</dbReference>
<dbReference type="EMBL" id="CAJMWT010005535">
    <property type="protein sequence ID" value="CAE6507033.1"/>
    <property type="molecule type" value="Genomic_DNA"/>
</dbReference>
<dbReference type="PANTHER" id="PTHR19848:SF8">
    <property type="entry name" value="F-BOX AND WD REPEAT DOMAIN CONTAINING 7"/>
    <property type="match status" value="1"/>
</dbReference>
<dbReference type="Pfam" id="PF00400">
    <property type="entry name" value="WD40"/>
    <property type="match status" value="7"/>
</dbReference>
<dbReference type="GO" id="GO:0005524">
    <property type="term" value="F:ATP binding"/>
    <property type="evidence" value="ECO:0007669"/>
    <property type="project" value="InterPro"/>
</dbReference>
<feature type="domain" description="Protein kinase" evidence="4">
    <location>
        <begin position="348"/>
        <end position="613"/>
    </location>
</feature>
<keyword evidence="2" id="KW-0677">Repeat</keyword>
<feature type="repeat" description="WD" evidence="3">
    <location>
        <begin position="270"/>
        <end position="300"/>
    </location>
</feature>
<feature type="repeat" description="WD" evidence="3">
    <location>
        <begin position="185"/>
        <end position="226"/>
    </location>
</feature>
<dbReference type="SMART" id="SM00220">
    <property type="entry name" value="S_TKc"/>
    <property type="match status" value="1"/>
</dbReference>
<keyword evidence="1 3" id="KW-0853">WD repeat</keyword>
<dbReference type="AlphaFoldDB" id="A0A8H3HGY7"/>
<dbReference type="Pfam" id="PF07714">
    <property type="entry name" value="PK_Tyr_Ser-Thr"/>
    <property type="match status" value="1"/>
</dbReference>
<dbReference type="PROSITE" id="PS50011">
    <property type="entry name" value="PROTEIN_KINASE_DOM"/>
    <property type="match status" value="1"/>
</dbReference>
<name>A0A8H3HGY7_9AGAM</name>
<dbReference type="InterPro" id="IPR001245">
    <property type="entry name" value="Ser-Thr/Tyr_kinase_cat_dom"/>
</dbReference>
<evidence type="ECO:0000313" key="6">
    <source>
        <dbReference type="Proteomes" id="UP000663843"/>
    </source>
</evidence>
<evidence type="ECO:0000256" key="1">
    <source>
        <dbReference type="ARBA" id="ARBA00022574"/>
    </source>
</evidence>
<dbReference type="SUPFAM" id="SSF50998">
    <property type="entry name" value="Quinoprotein alcohol dehydrogenase-like"/>
    <property type="match status" value="1"/>
</dbReference>
<dbReference type="PRINTS" id="PR00109">
    <property type="entry name" value="TYRKINASE"/>
</dbReference>
<feature type="repeat" description="WD" evidence="3">
    <location>
        <begin position="4"/>
        <end position="36"/>
    </location>
</feature>
<evidence type="ECO:0000259" key="4">
    <source>
        <dbReference type="PROSITE" id="PS50011"/>
    </source>
</evidence>
<organism evidence="5 6">
    <name type="scientific">Rhizoctonia solani</name>
    <dbReference type="NCBI Taxonomy" id="456999"/>
    <lineage>
        <taxon>Eukaryota</taxon>
        <taxon>Fungi</taxon>
        <taxon>Dikarya</taxon>
        <taxon>Basidiomycota</taxon>
        <taxon>Agaricomycotina</taxon>
        <taxon>Agaricomycetes</taxon>
        <taxon>Cantharellales</taxon>
        <taxon>Ceratobasidiaceae</taxon>
        <taxon>Rhizoctonia</taxon>
    </lineage>
</organism>
<dbReference type="InterPro" id="IPR001680">
    <property type="entry name" value="WD40_rpt"/>
</dbReference>
<dbReference type="SMART" id="SM00320">
    <property type="entry name" value="WD40"/>
    <property type="match status" value="7"/>
</dbReference>
<feature type="repeat" description="WD" evidence="3">
    <location>
        <begin position="228"/>
        <end position="269"/>
    </location>
</feature>
<dbReference type="PROSITE" id="PS50294">
    <property type="entry name" value="WD_REPEATS_REGION"/>
    <property type="match status" value="4"/>
</dbReference>
<dbReference type="InterPro" id="IPR020472">
    <property type="entry name" value="WD40_PAC1"/>
</dbReference>
<dbReference type="PROSITE" id="PS00678">
    <property type="entry name" value="WD_REPEATS_1"/>
    <property type="match status" value="3"/>
</dbReference>
<dbReference type="GO" id="GO:0004672">
    <property type="term" value="F:protein kinase activity"/>
    <property type="evidence" value="ECO:0007669"/>
    <property type="project" value="InterPro"/>
</dbReference>
<feature type="repeat" description="WD" evidence="3">
    <location>
        <begin position="142"/>
        <end position="183"/>
    </location>
</feature>
<evidence type="ECO:0000313" key="5">
    <source>
        <dbReference type="EMBL" id="CAE6507033.1"/>
    </source>
</evidence>
<evidence type="ECO:0000256" key="2">
    <source>
        <dbReference type="ARBA" id="ARBA00022737"/>
    </source>
</evidence>
<comment type="caution">
    <text evidence="5">The sequence shown here is derived from an EMBL/GenBank/DDBJ whole genome shotgun (WGS) entry which is preliminary data.</text>
</comment>
<dbReference type="InterPro" id="IPR015943">
    <property type="entry name" value="WD40/YVTN_repeat-like_dom_sf"/>
</dbReference>
<sequence>MIIHEGHTDAVSSIAFSADGNSVVYGSDDGTIRIWDARGPSPISGPLGGYCGWIHSVSYSPLGDIVASASDVGSIRLYDVHASARQNPHDSCQWLEGNDKYPFFSVAFSPDAKLIASGGSVSSSFTIRLWDVKRRKAISRPFMGHTAGVRSVQFSPDGSQVVSGSCDNTVRVWDVERRTTIVGPITGHTNWVRSVALSPDGSQIVSGSFDRTLRLWDTRTGELIGNAYEGHGKAIRSVAFSPRGTYVLSGGDDSTVRLWDVRIGREVQQFNEHTKGVRSVAFSPCGQYVASASYDGKAIIRSISCDYPKSTDDFESYVITSHMSIEQMFDCLIASGCVDLTSQMDTKQEAAMIVSGGGFGDIWKGKLYNGRKVAIKAWRTNTLESCSYKTLKRAARELYYWSRMEHPNIHRLRGVIMFRDQYLGMVSKWMNNGNLHEYLRKCPSADRYQLCIHVASGLEYMHSCNTVHGDLKAANVLVSPDGVAKLSDFDFSIMSGVSSLVFSETSNSRSGSLRWAAPELLLEIVRNRTTQSDVYALGMTMLEIFSGDVPYSDCRTDIGVIRAVERGALPSRPMEQLQNNWKGESMWKLLLQCWTREYNDRPSSEQVVDMLTLYVCKE</sequence>